<name>A0AA39HE40_9BILA</name>
<gene>
    <name evidence="5" type="ORF">QR680_017313</name>
</gene>
<evidence type="ECO:0000259" key="4">
    <source>
        <dbReference type="PROSITE" id="PS50850"/>
    </source>
</evidence>
<dbReference type="PROSITE" id="PS50850">
    <property type="entry name" value="MFS"/>
    <property type="match status" value="1"/>
</dbReference>
<feature type="transmembrane region" description="Helical" evidence="3">
    <location>
        <begin position="429"/>
        <end position="452"/>
    </location>
</feature>
<keyword evidence="3" id="KW-0812">Transmembrane</keyword>
<keyword evidence="6" id="KW-1185">Reference proteome</keyword>
<keyword evidence="3" id="KW-1133">Transmembrane helix</keyword>
<dbReference type="InterPro" id="IPR036259">
    <property type="entry name" value="MFS_trans_sf"/>
</dbReference>
<sequence length="589" mass="64377">MIGDDSPLILQKQPDGPPQGMVPPGEAAEKSAAVEERTRRGRLLASPLRIVKGRTRFLVLLLAALAITATRSNDLTFSFTVICMTSNSSVNNVGSALRYIPNPGFKNAPLEMSPFDVSLIFGASGLGAIVALLPAILALHRFGARTVLGVLMLLSSVATLLMPHFGYFDPLWMIPFRTVQGMGIAVVMPVLGYISGQWSPIDEIGNFVTVLSSAGQLSQIFTMPVAAQLCVSTGWSSVYTLHGVLSLAITVAFFFFFRNDPRSHPWIGEKEVFKITRGEMKQSRKERRRIPYIAIVRSKAVWAIWIAFIGNTFAFQLIVQFMPTYLNKVMDVGIRRTGMAAILPPISQLIVKVAAGYVSDRISFISERRKLQIFNSIAMCGCGLCLLPIGFLEKEQTQLALFCFISSISCLGLVASGSLKSSTQIARSYAHMIMAPVQFIICCGMLVVPFVVNRLAPNNEVSEWRVVFFSVCVVLFVTNCVFCLLCSADPEAWAVRQPPSGDKELQTLPIEEGAASPMWSGALRTPLTLDAIGFPVVQVCVSTILCVLSFLCVSLCMSFVFAKAMFLCISLGLLHGFILIPVVFLILWT</sequence>
<evidence type="ECO:0000313" key="5">
    <source>
        <dbReference type="EMBL" id="KAK0404153.1"/>
    </source>
</evidence>
<proteinExistence type="predicted"/>
<evidence type="ECO:0000256" key="2">
    <source>
        <dbReference type="SAM" id="MobiDB-lite"/>
    </source>
</evidence>
<feature type="transmembrane region" description="Helical" evidence="3">
    <location>
        <begin position="174"/>
        <end position="194"/>
    </location>
</feature>
<dbReference type="Proteomes" id="UP001175271">
    <property type="component" value="Unassembled WGS sequence"/>
</dbReference>
<feature type="transmembrane region" description="Helical" evidence="3">
    <location>
        <begin position="566"/>
        <end position="588"/>
    </location>
</feature>
<keyword evidence="3" id="KW-0472">Membrane</keyword>
<feature type="region of interest" description="Disordered" evidence="2">
    <location>
        <begin position="1"/>
        <end position="30"/>
    </location>
</feature>
<comment type="caution">
    <text evidence="5">The sequence shown here is derived from an EMBL/GenBank/DDBJ whole genome shotgun (WGS) entry which is preliminary data.</text>
</comment>
<dbReference type="PANTHER" id="PTHR45757">
    <property type="entry name" value="PROTEIN CBG23364-RELATED"/>
    <property type="match status" value="1"/>
</dbReference>
<accession>A0AA39HE40</accession>
<dbReference type="GO" id="GO:0022857">
    <property type="term" value="F:transmembrane transporter activity"/>
    <property type="evidence" value="ECO:0007669"/>
    <property type="project" value="InterPro"/>
</dbReference>
<feature type="transmembrane region" description="Helical" evidence="3">
    <location>
        <begin position="290"/>
        <end position="319"/>
    </location>
</feature>
<organism evidence="5 6">
    <name type="scientific">Steinernema hermaphroditum</name>
    <dbReference type="NCBI Taxonomy" id="289476"/>
    <lineage>
        <taxon>Eukaryota</taxon>
        <taxon>Metazoa</taxon>
        <taxon>Ecdysozoa</taxon>
        <taxon>Nematoda</taxon>
        <taxon>Chromadorea</taxon>
        <taxon>Rhabditida</taxon>
        <taxon>Tylenchina</taxon>
        <taxon>Panagrolaimomorpha</taxon>
        <taxon>Strongyloidoidea</taxon>
        <taxon>Steinernematidae</taxon>
        <taxon>Steinernema</taxon>
    </lineage>
</organism>
<comment type="subcellular location">
    <subcellularLocation>
        <location evidence="1">Membrane</location>
        <topology evidence="1">Multi-pass membrane protein</topology>
    </subcellularLocation>
</comment>
<evidence type="ECO:0000256" key="1">
    <source>
        <dbReference type="ARBA" id="ARBA00004141"/>
    </source>
</evidence>
<dbReference type="EMBL" id="JAUCMV010000004">
    <property type="protein sequence ID" value="KAK0404153.1"/>
    <property type="molecule type" value="Genomic_DNA"/>
</dbReference>
<dbReference type="Gene3D" id="1.20.1250.20">
    <property type="entry name" value="MFS general substrate transporter like domains"/>
    <property type="match status" value="2"/>
</dbReference>
<feature type="transmembrane region" description="Helical" evidence="3">
    <location>
        <begin position="119"/>
        <end position="139"/>
    </location>
</feature>
<feature type="transmembrane region" description="Helical" evidence="3">
    <location>
        <begin position="371"/>
        <end position="392"/>
    </location>
</feature>
<feature type="transmembrane region" description="Helical" evidence="3">
    <location>
        <begin position="206"/>
        <end position="227"/>
    </location>
</feature>
<evidence type="ECO:0000313" key="6">
    <source>
        <dbReference type="Proteomes" id="UP001175271"/>
    </source>
</evidence>
<dbReference type="SUPFAM" id="SSF103473">
    <property type="entry name" value="MFS general substrate transporter"/>
    <property type="match status" value="1"/>
</dbReference>
<dbReference type="Pfam" id="PF07690">
    <property type="entry name" value="MFS_1"/>
    <property type="match status" value="1"/>
</dbReference>
<dbReference type="InterPro" id="IPR020846">
    <property type="entry name" value="MFS_dom"/>
</dbReference>
<feature type="transmembrane region" description="Helical" evidence="3">
    <location>
        <begin position="464"/>
        <end position="486"/>
    </location>
</feature>
<dbReference type="PANTHER" id="PTHR45757:SF33">
    <property type="entry name" value="MAJOR FACILITATOR SUPERFAMILY (MFS) PROFILE DOMAIN-CONTAINING PROTEIN"/>
    <property type="match status" value="1"/>
</dbReference>
<dbReference type="GO" id="GO:0016020">
    <property type="term" value="C:membrane"/>
    <property type="evidence" value="ECO:0007669"/>
    <property type="project" value="UniProtKB-SubCell"/>
</dbReference>
<feature type="transmembrane region" description="Helical" evidence="3">
    <location>
        <begin position="239"/>
        <end position="257"/>
    </location>
</feature>
<evidence type="ECO:0000256" key="3">
    <source>
        <dbReference type="SAM" id="Phobius"/>
    </source>
</evidence>
<feature type="transmembrane region" description="Helical" evidence="3">
    <location>
        <begin position="398"/>
        <end position="417"/>
    </location>
</feature>
<feature type="transmembrane region" description="Helical" evidence="3">
    <location>
        <begin position="146"/>
        <end position="168"/>
    </location>
</feature>
<feature type="domain" description="Major facilitator superfamily (MFS) profile" evidence="4">
    <location>
        <begin position="59"/>
        <end position="491"/>
    </location>
</feature>
<protein>
    <recommendedName>
        <fullName evidence="4">Major facilitator superfamily (MFS) profile domain-containing protein</fullName>
    </recommendedName>
</protein>
<dbReference type="InterPro" id="IPR011701">
    <property type="entry name" value="MFS"/>
</dbReference>
<dbReference type="AlphaFoldDB" id="A0AA39HE40"/>
<feature type="transmembrane region" description="Helical" evidence="3">
    <location>
        <begin position="532"/>
        <end position="560"/>
    </location>
</feature>
<reference evidence="5" key="1">
    <citation type="submission" date="2023-06" db="EMBL/GenBank/DDBJ databases">
        <title>Genomic analysis of the entomopathogenic nematode Steinernema hermaphroditum.</title>
        <authorList>
            <person name="Schwarz E.M."/>
            <person name="Heppert J.K."/>
            <person name="Baniya A."/>
            <person name="Schwartz H.T."/>
            <person name="Tan C.-H."/>
            <person name="Antoshechkin I."/>
            <person name="Sternberg P.W."/>
            <person name="Goodrich-Blair H."/>
            <person name="Dillman A.R."/>
        </authorList>
    </citation>
    <scope>NUCLEOTIDE SEQUENCE</scope>
    <source>
        <strain evidence="5">PS9179</strain>
        <tissue evidence="5">Whole animal</tissue>
    </source>
</reference>